<proteinExistence type="predicted"/>
<dbReference type="PANTHER" id="PTHR43808">
    <property type="entry name" value="ACETYLORNITHINE DEACETYLASE"/>
    <property type="match status" value="1"/>
</dbReference>
<dbReference type="Pfam" id="PF01546">
    <property type="entry name" value="Peptidase_M20"/>
    <property type="match status" value="1"/>
</dbReference>
<dbReference type="InterPro" id="IPR050072">
    <property type="entry name" value="Peptidase_M20A"/>
</dbReference>
<dbReference type="InterPro" id="IPR002933">
    <property type="entry name" value="Peptidase_M20"/>
</dbReference>
<dbReference type="Gene3D" id="3.40.630.10">
    <property type="entry name" value="Zn peptidases"/>
    <property type="match status" value="1"/>
</dbReference>
<dbReference type="OrthoDB" id="9815360at2"/>
<reference evidence="1 2" key="1">
    <citation type="submission" date="2016-10" db="EMBL/GenBank/DDBJ databases">
        <title>Complete Genome Sequence of Peptococcaceae strain DCMF.</title>
        <authorList>
            <person name="Edwards R.J."/>
            <person name="Holland S.I."/>
            <person name="Deshpande N.P."/>
            <person name="Wong Y.K."/>
            <person name="Ertan H."/>
            <person name="Manefield M."/>
            <person name="Russell T.L."/>
            <person name="Lee M.J."/>
        </authorList>
    </citation>
    <scope>NUCLEOTIDE SEQUENCE [LARGE SCALE GENOMIC DNA]</scope>
    <source>
        <strain evidence="1 2">DCMF</strain>
    </source>
</reference>
<sequence length="553" mass="63558">MVDDNMSMYDYIKKVTFDLVKVPSRVRQAGEEKDFAFKLRDMIGEIPYFAKHPENVMLVPLEGDQLGRYSVLALLEGEEESPETVILLSHFDTVGTGDYGELEPYALDPGLLKEKMKAMRDKYSQDVQDDLDADAWIFGRGTGDMKAGVAINLCVLREFSQDAARMKGNILFICAADEEAMAKGAQAAAKKVYRMVRDQKSDFLGLIKTDIMLRRYPDDDHNYLYLGTIGKYLLSFYICGVPSHVGECFAGVDSNLIASKLVDRISMNCDFSDEAEEEITPPPVTLKQTDLKEVYDVQLPYESQVYFNYFTYTKTPSQVLAVGKREACRVMEALKEQYLAEKEYFHRKAGIPHTPRPLEANIYTYDEFYEKVVTEKPHLRRELAVFAEGYQYHEADETKLSLAIVRKLFKESKEFHEQKPCIIVYLAPPYVPRVYVKGETEKEKHFIDSLERAVTEDNNHIKIRKFYPYLSDMSWFGMSDEISDIEILKANTPGFHRTCTVELEPLTELKIPGVNIGPYCKDPHQATERLYMPYSFDYVPRLICRTVKNLLNK</sequence>
<dbReference type="RefSeq" id="WP_148136103.1">
    <property type="nucleotide sequence ID" value="NZ_CP017634.1"/>
</dbReference>
<accession>A0A3G1KWF4</accession>
<evidence type="ECO:0008006" key="3">
    <source>
        <dbReference type="Google" id="ProtNLM"/>
    </source>
</evidence>
<dbReference type="SUPFAM" id="SSF53187">
    <property type="entry name" value="Zn-dependent exopeptidases"/>
    <property type="match status" value="1"/>
</dbReference>
<dbReference type="KEGG" id="fwa:DCMF_20230"/>
<dbReference type="InterPro" id="IPR012166">
    <property type="entry name" value="Uncharacterised_RocB"/>
</dbReference>
<dbReference type="PANTHER" id="PTHR43808:SF27">
    <property type="entry name" value="PROTEIN ROCB"/>
    <property type="match status" value="1"/>
</dbReference>
<evidence type="ECO:0000313" key="2">
    <source>
        <dbReference type="Proteomes" id="UP000323521"/>
    </source>
</evidence>
<dbReference type="GO" id="GO:0016787">
    <property type="term" value="F:hydrolase activity"/>
    <property type="evidence" value="ECO:0007669"/>
    <property type="project" value="InterPro"/>
</dbReference>
<dbReference type="PIRSF" id="PIRSF010386">
    <property type="entry name" value="RocB"/>
    <property type="match status" value="1"/>
</dbReference>
<dbReference type="AlphaFoldDB" id="A0A3G1KWF4"/>
<evidence type="ECO:0000313" key="1">
    <source>
        <dbReference type="EMBL" id="ATW26782.1"/>
    </source>
</evidence>
<keyword evidence="2" id="KW-1185">Reference proteome</keyword>
<organism evidence="1 2">
    <name type="scientific">Formimonas warabiya</name>
    <dbReference type="NCBI Taxonomy" id="1761012"/>
    <lineage>
        <taxon>Bacteria</taxon>
        <taxon>Bacillati</taxon>
        <taxon>Bacillota</taxon>
        <taxon>Clostridia</taxon>
        <taxon>Eubacteriales</taxon>
        <taxon>Peptococcaceae</taxon>
        <taxon>Candidatus Formimonas</taxon>
    </lineage>
</organism>
<gene>
    <name evidence="1" type="ORF">DCMF_20230</name>
</gene>
<protein>
    <recommendedName>
        <fullName evidence="3">M20/M25/M40 family metallo-hydrolase</fullName>
    </recommendedName>
</protein>
<name>A0A3G1KWF4_FORW1</name>
<dbReference type="EMBL" id="CP017634">
    <property type="protein sequence ID" value="ATW26782.1"/>
    <property type="molecule type" value="Genomic_DNA"/>
</dbReference>
<dbReference type="Proteomes" id="UP000323521">
    <property type="component" value="Chromosome"/>
</dbReference>